<evidence type="ECO:0000313" key="2">
    <source>
        <dbReference type="Proteomes" id="UP000274212"/>
    </source>
</evidence>
<name>A0A3M4TYQ2_9PSED</name>
<reference evidence="1 2" key="1">
    <citation type="submission" date="2018-08" db="EMBL/GenBank/DDBJ databases">
        <title>Recombination of ecologically and evolutionarily significant loci maintains genetic cohesion in the Pseudomonas syringae species complex.</title>
        <authorList>
            <person name="Dillon M."/>
            <person name="Thakur S."/>
            <person name="Almeida R.N.D."/>
            <person name="Weir B.S."/>
            <person name="Guttman D.S."/>
        </authorList>
    </citation>
    <scope>NUCLEOTIDE SEQUENCE [LARGE SCALE GENOMIC DNA]</scope>
    <source>
        <strain evidence="1 2">ICMP 9829</strain>
    </source>
</reference>
<gene>
    <name evidence="1" type="ORF">ALP36_00225</name>
</gene>
<dbReference type="Proteomes" id="UP000274212">
    <property type="component" value="Unassembled WGS sequence"/>
</dbReference>
<evidence type="ECO:0000313" key="1">
    <source>
        <dbReference type="EMBL" id="RMU00948.1"/>
    </source>
</evidence>
<accession>A0A3M4TYQ2</accession>
<organism evidence="1 2">
    <name type="scientific">Pseudomonas syringae pv. coriandricola</name>
    <dbReference type="NCBI Taxonomy" id="264453"/>
    <lineage>
        <taxon>Bacteria</taxon>
        <taxon>Pseudomonadati</taxon>
        <taxon>Pseudomonadota</taxon>
        <taxon>Gammaproteobacteria</taxon>
        <taxon>Pseudomonadales</taxon>
        <taxon>Pseudomonadaceae</taxon>
        <taxon>Pseudomonas</taxon>
    </lineage>
</organism>
<proteinExistence type="predicted"/>
<dbReference type="AlphaFoldDB" id="A0A3M4TYQ2"/>
<sequence length="114" mass="12941">MCGKDEVMLEKSLIGPVEVKRDVDGYWYHPGVPDFDESVAAYKEWVSAQRIEITGWHMDSDLESHPYFDGEAANCLGWEPETPAGPDWFLLGIFDTDDGPYVQWARRANLTSKS</sequence>
<dbReference type="EMBL" id="RBTT01000466">
    <property type="protein sequence ID" value="RMU00948.1"/>
    <property type="molecule type" value="Genomic_DNA"/>
</dbReference>
<comment type="caution">
    <text evidence="1">The sequence shown here is derived from an EMBL/GenBank/DDBJ whole genome shotgun (WGS) entry which is preliminary data.</text>
</comment>
<protein>
    <submittedName>
        <fullName evidence="1">Uncharacterized protein</fullName>
    </submittedName>
</protein>